<organism evidence="3 4">
    <name type="scientific">Planctomicrobium piriforme</name>
    <dbReference type="NCBI Taxonomy" id="1576369"/>
    <lineage>
        <taxon>Bacteria</taxon>
        <taxon>Pseudomonadati</taxon>
        <taxon>Planctomycetota</taxon>
        <taxon>Planctomycetia</taxon>
        <taxon>Planctomycetales</taxon>
        <taxon>Planctomycetaceae</taxon>
        <taxon>Planctomicrobium</taxon>
    </lineage>
</organism>
<evidence type="ECO:0000256" key="1">
    <source>
        <dbReference type="SAM" id="MobiDB-lite"/>
    </source>
</evidence>
<keyword evidence="2" id="KW-1133">Transmembrane helix</keyword>
<evidence type="ECO:0000256" key="2">
    <source>
        <dbReference type="SAM" id="Phobius"/>
    </source>
</evidence>
<feature type="transmembrane region" description="Helical" evidence="2">
    <location>
        <begin position="60"/>
        <end position="77"/>
    </location>
</feature>
<keyword evidence="2" id="KW-0472">Membrane</keyword>
<proteinExistence type="predicted"/>
<dbReference type="AlphaFoldDB" id="A0A1I3QDA0"/>
<dbReference type="STRING" id="1576369.SAMN05421753_11860"/>
<feature type="transmembrane region" description="Helical" evidence="2">
    <location>
        <begin position="117"/>
        <end position="135"/>
    </location>
</feature>
<sequence>MAAFREHITVSGMLGVGYGVAAMTLLGYSPAEAAVGGVLAGIGGMLPDLDIPTGRPGQEIFALTGSVAPLVLVGHILKWSKLPANTEVMILLMLGMYVTIRYGAAWLIDKISVHRGMFHSIPAMLIAAEAIYLIYPNPNVTVKLLMACGVALGFFSHLLLDEVYSVGWSGPLPSLKKSFGTAIKLAGPTLGPTVVTYGLLAALTFVIGEQTGIIGPPIEPGSTPVAGQQALPQRETAAPPIVQEAAVSEDKLTDAPLFR</sequence>
<keyword evidence="4" id="KW-1185">Reference proteome</keyword>
<evidence type="ECO:0000313" key="3">
    <source>
        <dbReference type="EMBL" id="SFJ32244.1"/>
    </source>
</evidence>
<protein>
    <submittedName>
        <fullName evidence="3">LexA-binding, inner membrane-associated putative hydrolase</fullName>
    </submittedName>
</protein>
<feature type="transmembrane region" description="Helical" evidence="2">
    <location>
        <begin position="7"/>
        <end position="28"/>
    </location>
</feature>
<name>A0A1I3QDA0_9PLAN</name>
<dbReference type="InterPro" id="IPR007404">
    <property type="entry name" value="YdjM-like"/>
</dbReference>
<dbReference type="OrthoDB" id="5295350at2"/>
<evidence type="ECO:0000313" key="4">
    <source>
        <dbReference type="Proteomes" id="UP000199518"/>
    </source>
</evidence>
<keyword evidence="3" id="KW-0378">Hydrolase</keyword>
<dbReference type="Proteomes" id="UP000199518">
    <property type="component" value="Unassembled WGS sequence"/>
</dbReference>
<feature type="region of interest" description="Disordered" evidence="1">
    <location>
        <begin position="218"/>
        <end position="259"/>
    </location>
</feature>
<gene>
    <name evidence="3" type="ORF">SAMN05421753_11860</name>
</gene>
<dbReference type="EMBL" id="FOQD01000018">
    <property type="protein sequence ID" value="SFJ32244.1"/>
    <property type="molecule type" value="Genomic_DNA"/>
</dbReference>
<feature type="transmembrane region" description="Helical" evidence="2">
    <location>
        <begin position="141"/>
        <end position="160"/>
    </location>
</feature>
<dbReference type="RefSeq" id="WP_092054822.1">
    <property type="nucleotide sequence ID" value="NZ_FOQD01000018.1"/>
</dbReference>
<dbReference type="Pfam" id="PF04307">
    <property type="entry name" value="YdjM"/>
    <property type="match status" value="1"/>
</dbReference>
<feature type="transmembrane region" description="Helical" evidence="2">
    <location>
        <begin position="89"/>
        <end position="108"/>
    </location>
</feature>
<accession>A0A1I3QDA0</accession>
<reference evidence="4" key="1">
    <citation type="submission" date="2016-10" db="EMBL/GenBank/DDBJ databases">
        <authorList>
            <person name="Varghese N."/>
            <person name="Submissions S."/>
        </authorList>
    </citation>
    <scope>NUCLEOTIDE SEQUENCE [LARGE SCALE GENOMIC DNA]</scope>
    <source>
        <strain evidence="4">DSM 26348</strain>
    </source>
</reference>
<dbReference type="GO" id="GO:0016787">
    <property type="term" value="F:hydrolase activity"/>
    <property type="evidence" value="ECO:0007669"/>
    <property type="project" value="UniProtKB-KW"/>
</dbReference>
<keyword evidence="2" id="KW-0812">Transmembrane</keyword>